<dbReference type="VEuPathDB" id="FungiDB:B9J08_001284"/>
<feature type="compositionally biased region" description="Low complexity" evidence="1">
    <location>
        <begin position="499"/>
        <end position="509"/>
    </location>
</feature>
<feature type="compositionally biased region" description="Polar residues" evidence="1">
    <location>
        <begin position="7"/>
        <end position="16"/>
    </location>
</feature>
<evidence type="ECO:0000313" key="3">
    <source>
        <dbReference type="Proteomes" id="UP000037122"/>
    </source>
</evidence>
<dbReference type="PANTHER" id="PTHR11440">
    <property type="entry name" value="LECITHIN-CHOLESTEROL ACYLTRANSFERASE-RELATED"/>
    <property type="match status" value="1"/>
</dbReference>
<gene>
    <name evidence="2" type="ORF">QG37_06973</name>
</gene>
<dbReference type="VEuPathDB" id="FungiDB:CJJ09_003539"/>
<dbReference type="AlphaFoldDB" id="A0A0L0NSM3"/>
<dbReference type="Pfam" id="PF02450">
    <property type="entry name" value="LCAT"/>
    <property type="match status" value="1"/>
</dbReference>
<reference evidence="3" key="1">
    <citation type="journal article" date="2015" name="BMC Genomics">
        <title>Draft genome of a commonly misdiagnosed multidrug resistant pathogen Candida auris.</title>
        <authorList>
            <person name="Chatterjee S."/>
            <person name="Alampalli S.V."/>
            <person name="Nageshan R.K."/>
            <person name="Chettiar S.T."/>
            <person name="Joshi S."/>
            <person name="Tatu U.S."/>
        </authorList>
    </citation>
    <scope>NUCLEOTIDE SEQUENCE [LARGE SCALE GENOMIC DNA]</scope>
    <source>
        <strain evidence="3">6684</strain>
    </source>
</reference>
<dbReference type="InterPro" id="IPR003386">
    <property type="entry name" value="LACT/PDAT_acylTrfase"/>
</dbReference>
<sequence>MLKPKQKTVTSESTPGSPEPDASSPDVLSHDVSPESELDIEEYTPEDGVDQAQISRHYTKEDANSLVGGQTVEPATAKKGEKLFQGEAKVFSFSLPFGGGLSLLTSNFRLPFGNNNKDDPELEQIRLRLQRQDSVLTVDEAKFFSHFKGTDDVRFRAVKASIKENISEFLPDFIHAKKEKREKPYDAIFNTIDGPIVVMGGYRGSILRDAKTHKRVWIPLKAGFNLRKIDLLLGPKLEDELRATDLIYPDGVLKNVGPIDICKRLIKRLDNNPKTVVKEFGYDWRLDLHQTSDQLVEFLTKLKKETGKPAIVIAHSMGGLVVHGALNKNPDLFRGIIDVGVPSECLNILGPIRYGDSILLSDKILTFETNFMMRSSFVFLPLSGRVFANKETGEWYDLDYFDPETWVKFNLNPLVSESRRIQEQGGAETPQQSIDTLVQDSVGSPKLSSFLKSPTEPDNSSGSTLSALSKIKLSRPKSISRKNKPPTLTNAQMQRKFKSSPASPASPSPSHEDLFQDYQFSFTFSEAYDYLKRVLKSAKEYVLNLEYREDLKRRYPPMAVVYGNKIPSLRGSHVRSLQDIKDGNYYDFFYGRGDGVVHQRWLMPEDKGFTFYDPETKEGQIVGKFESDAGHVNLMADHKAMGLALDAIVRAERFWVRDTPAEKPDIA</sequence>
<dbReference type="Proteomes" id="UP000037122">
    <property type="component" value="Unassembled WGS sequence"/>
</dbReference>
<dbReference type="InterPro" id="IPR029058">
    <property type="entry name" value="AB_hydrolase_fold"/>
</dbReference>
<organism evidence="2 3">
    <name type="scientific">Candidozyma auris</name>
    <name type="common">Yeast</name>
    <name type="synonym">Candida auris</name>
    <dbReference type="NCBI Taxonomy" id="498019"/>
    <lineage>
        <taxon>Eukaryota</taxon>
        <taxon>Fungi</taxon>
        <taxon>Dikarya</taxon>
        <taxon>Ascomycota</taxon>
        <taxon>Saccharomycotina</taxon>
        <taxon>Pichiomycetes</taxon>
        <taxon>Metschnikowiaceae</taxon>
        <taxon>Candidozyma</taxon>
    </lineage>
</organism>
<evidence type="ECO:0000313" key="2">
    <source>
        <dbReference type="EMBL" id="KND96675.1"/>
    </source>
</evidence>
<dbReference type="VEuPathDB" id="FungiDB:CJI97_001322"/>
<protein>
    <submittedName>
        <fullName evidence="2">Uncharacterized protein</fullName>
    </submittedName>
</protein>
<feature type="region of interest" description="Disordered" evidence="1">
    <location>
        <begin position="1"/>
        <end position="48"/>
    </location>
</feature>
<feature type="region of interest" description="Disordered" evidence="1">
    <location>
        <begin position="475"/>
        <end position="511"/>
    </location>
</feature>
<comment type="caution">
    <text evidence="2">The sequence shown here is derived from an EMBL/GenBank/DDBJ whole genome shotgun (WGS) entry which is preliminary data.</text>
</comment>
<dbReference type="GO" id="GO:0008374">
    <property type="term" value="F:O-acyltransferase activity"/>
    <property type="evidence" value="ECO:0007669"/>
    <property type="project" value="InterPro"/>
</dbReference>
<dbReference type="Gene3D" id="3.40.50.1820">
    <property type="entry name" value="alpha/beta hydrolase"/>
    <property type="match status" value="1"/>
</dbReference>
<evidence type="ECO:0000256" key="1">
    <source>
        <dbReference type="SAM" id="MobiDB-lite"/>
    </source>
</evidence>
<feature type="compositionally biased region" description="Acidic residues" evidence="1">
    <location>
        <begin position="34"/>
        <end position="48"/>
    </location>
</feature>
<feature type="compositionally biased region" description="Basic residues" evidence="1">
    <location>
        <begin position="475"/>
        <end position="484"/>
    </location>
</feature>
<dbReference type="SUPFAM" id="SSF53474">
    <property type="entry name" value="alpha/beta-Hydrolases"/>
    <property type="match status" value="1"/>
</dbReference>
<accession>A0A0L0NSM3</accession>
<dbReference type="EMBL" id="LGST01000051">
    <property type="protein sequence ID" value="KND96675.1"/>
    <property type="molecule type" value="Genomic_DNA"/>
</dbReference>
<name>A0A0L0NSM3_CANAR</name>
<dbReference type="GO" id="GO:0006629">
    <property type="term" value="P:lipid metabolic process"/>
    <property type="evidence" value="ECO:0007669"/>
    <property type="project" value="InterPro"/>
</dbReference>
<dbReference type="VEuPathDB" id="FungiDB:CJJ07_002168"/>
<dbReference type="VEuPathDB" id="FungiDB:CJI96_0003127"/>
<proteinExistence type="predicted"/>
<dbReference type="VEuPathDB" id="FungiDB:QG37_06973"/>